<evidence type="ECO:0000313" key="2">
    <source>
        <dbReference type="EMBL" id="GFR46377.1"/>
    </source>
</evidence>
<dbReference type="AlphaFoldDB" id="A0AAD3DTI8"/>
<reference evidence="2 3" key="1">
    <citation type="journal article" date="2021" name="Sci. Rep.">
        <title>Genome sequencing of the multicellular alga Astrephomene provides insights into convergent evolution of germ-soma differentiation.</title>
        <authorList>
            <person name="Yamashita S."/>
            <person name="Yamamoto K."/>
            <person name="Matsuzaki R."/>
            <person name="Suzuki S."/>
            <person name="Yamaguchi H."/>
            <person name="Hirooka S."/>
            <person name="Minakuchi Y."/>
            <person name="Miyagishima S."/>
            <person name="Kawachi M."/>
            <person name="Toyoda A."/>
            <person name="Nozaki H."/>
        </authorList>
    </citation>
    <scope>NUCLEOTIDE SEQUENCE [LARGE SCALE GENOMIC DNA]</scope>
    <source>
        <strain evidence="2 3">NIES-4017</strain>
    </source>
</reference>
<feature type="region of interest" description="Disordered" evidence="1">
    <location>
        <begin position="265"/>
        <end position="284"/>
    </location>
</feature>
<organism evidence="2 3">
    <name type="scientific">Astrephomene gubernaculifera</name>
    <dbReference type="NCBI Taxonomy" id="47775"/>
    <lineage>
        <taxon>Eukaryota</taxon>
        <taxon>Viridiplantae</taxon>
        <taxon>Chlorophyta</taxon>
        <taxon>core chlorophytes</taxon>
        <taxon>Chlorophyceae</taxon>
        <taxon>CS clade</taxon>
        <taxon>Chlamydomonadales</taxon>
        <taxon>Astrephomenaceae</taxon>
        <taxon>Astrephomene</taxon>
    </lineage>
</organism>
<accession>A0AAD3DTI8</accession>
<dbReference type="Proteomes" id="UP001054857">
    <property type="component" value="Unassembled WGS sequence"/>
</dbReference>
<proteinExistence type="predicted"/>
<protein>
    <submittedName>
        <fullName evidence="2">Uncharacterized protein</fullName>
    </submittedName>
</protein>
<evidence type="ECO:0000256" key="1">
    <source>
        <dbReference type="SAM" id="MobiDB-lite"/>
    </source>
</evidence>
<keyword evidence="3" id="KW-1185">Reference proteome</keyword>
<sequence>MGAAGDQLELVYEDELDDSFTGLASEDGPMTVAGFGSLLSERSARYTFPNLTDFRLGKVHGWRRVFAHTADVFFARGIARPDTAEIASLSLERCEPTSQQPQWGVLVAQATAGAPEGLPAPVAAAEAATPAVAAATPAAVVVSLFEVPATPASVAAFIAREHEFRFVAVEPTDMEGRPVGRKAVICARNTDADYRRLRCPPDEWARRWSPYGITRVWRDDVLPCRTYLRHCVLAARALGPQAEEAFLQGTFLADRRTTIAEHLARNPDIMEERPPPELSERYNG</sequence>
<evidence type="ECO:0000313" key="3">
    <source>
        <dbReference type="Proteomes" id="UP001054857"/>
    </source>
</evidence>
<dbReference type="EMBL" id="BMAR01000014">
    <property type="protein sequence ID" value="GFR46377.1"/>
    <property type="molecule type" value="Genomic_DNA"/>
</dbReference>
<dbReference type="PANTHER" id="PTHR35748:SF1">
    <property type="entry name" value="OS05G0358400 PROTEIN"/>
    <property type="match status" value="1"/>
</dbReference>
<gene>
    <name evidence="2" type="ORF">Agub_g7959</name>
</gene>
<name>A0AAD3DTI8_9CHLO</name>
<comment type="caution">
    <text evidence="2">The sequence shown here is derived from an EMBL/GenBank/DDBJ whole genome shotgun (WGS) entry which is preliminary data.</text>
</comment>
<dbReference type="PANTHER" id="PTHR35748">
    <property type="entry name" value="OS05G0358400 PROTEIN"/>
    <property type="match status" value="1"/>
</dbReference>